<evidence type="ECO:0000313" key="5">
    <source>
        <dbReference type="Proteomes" id="UP000234905"/>
    </source>
</evidence>
<dbReference type="InterPro" id="IPR009029">
    <property type="entry name" value="HMG_CoA_Rdtase_sub-bd_dom_sf"/>
</dbReference>
<accession>A0AAP8IST4</accession>
<organism evidence="4 5">
    <name type="scientific">Gardnerella vaginalis</name>
    <dbReference type="NCBI Taxonomy" id="2702"/>
    <lineage>
        <taxon>Bacteria</taxon>
        <taxon>Bacillati</taxon>
        <taxon>Actinomycetota</taxon>
        <taxon>Actinomycetes</taxon>
        <taxon>Bifidobacteriales</taxon>
        <taxon>Bifidobacteriaceae</taxon>
        <taxon>Gardnerella</taxon>
    </lineage>
</organism>
<dbReference type="SUPFAM" id="SSF55035">
    <property type="entry name" value="NAD-binding domain of HMG-CoA reductase"/>
    <property type="match status" value="1"/>
</dbReference>
<name>A0AAP8IST4_GARVA</name>
<gene>
    <name evidence="4" type="ORF">CYJ61_05310</name>
</gene>
<dbReference type="Gene3D" id="3.90.770.10">
    <property type="entry name" value="3-hydroxy-3-methylglutaryl-coenzyme A Reductase, Chain A, domain 2"/>
    <property type="match status" value="2"/>
</dbReference>
<comment type="catalytic activity">
    <reaction evidence="3">
        <text>(R)-mevalonate + 2 NAD(+) + CoA = (3S)-3-hydroxy-3-methylglutaryl-CoA + 2 NADH + 2 H(+)</text>
        <dbReference type="Rhea" id="RHEA:14833"/>
        <dbReference type="ChEBI" id="CHEBI:15378"/>
        <dbReference type="ChEBI" id="CHEBI:36464"/>
        <dbReference type="ChEBI" id="CHEBI:43074"/>
        <dbReference type="ChEBI" id="CHEBI:57287"/>
        <dbReference type="ChEBI" id="CHEBI:57540"/>
        <dbReference type="ChEBI" id="CHEBI:57945"/>
        <dbReference type="EC" id="1.1.1.88"/>
    </reaction>
</comment>
<dbReference type="Proteomes" id="UP000234905">
    <property type="component" value="Unassembled WGS sequence"/>
</dbReference>
<dbReference type="InterPro" id="IPR023074">
    <property type="entry name" value="HMG_CoA_Rdtase_cat_sf"/>
</dbReference>
<dbReference type="GO" id="GO:0004420">
    <property type="term" value="F:hydroxymethylglutaryl-CoA reductase (NADPH) activity"/>
    <property type="evidence" value="ECO:0007669"/>
    <property type="project" value="InterPro"/>
</dbReference>
<dbReference type="GO" id="GO:0140643">
    <property type="term" value="F:hydroxymethylglutaryl-CoA reductase (NADH) activity"/>
    <property type="evidence" value="ECO:0007669"/>
    <property type="project" value="UniProtKB-EC"/>
</dbReference>
<dbReference type="InterPro" id="IPR004553">
    <property type="entry name" value="HMG_CoA_Rdtase_bac-typ"/>
</dbReference>
<dbReference type="AlphaFoldDB" id="A0AAP8IST4"/>
<dbReference type="PROSITE" id="PS50065">
    <property type="entry name" value="HMG_COA_REDUCTASE_4"/>
    <property type="match status" value="1"/>
</dbReference>
<dbReference type="EMBL" id="PKJN01000002">
    <property type="protein sequence ID" value="PKZ59699.1"/>
    <property type="molecule type" value="Genomic_DNA"/>
</dbReference>
<dbReference type="InterPro" id="IPR009023">
    <property type="entry name" value="HMG_CoA_Rdtase_NAD(P)-bd_sf"/>
</dbReference>
<dbReference type="SUPFAM" id="SSF56542">
    <property type="entry name" value="Substrate-binding domain of HMG-CoA reductase"/>
    <property type="match status" value="1"/>
</dbReference>
<evidence type="ECO:0000256" key="2">
    <source>
        <dbReference type="ARBA" id="ARBA00023002"/>
    </source>
</evidence>
<dbReference type="InterPro" id="IPR002202">
    <property type="entry name" value="HMG_CoA_Rdtase"/>
</dbReference>
<dbReference type="PANTHER" id="PTHR10572">
    <property type="entry name" value="3-HYDROXY-3-METHYLGLUTARYL-COENZYME A REDUCTASE"/>
    <property type="match status" value="1"/>
</dbReference>
<dbReference type="Gene3D" id="1.10.8.660">
    <property type="match status" value="1"/>
</dbReference>
<proteinExistence type="inferred from homology"/>
<dbReference type="NCBIfam" id="TIGR00532">
    <property type="entry name" value="HMG_CoA_R_NAD"/>
    <property type="match status" value="1"/>
</dbReference>
<dbReference type="GO" id="GO:0015936">
    <property type="term" value="P:coenzyme A metabolic process"/>
    <property type="evidence" value="ECO:0007669"/>
    <property type="project" value="InterPro"/>
</dbReference>
<keyword evidence="2 3" id="KW-0560">Oxidoreductase</keyword>
<keyword evidence="3" id="KW-0520">NAD</keyword>
<comment type="similarity">
    <text evidence="1 3">Belongs to the HMG-CoA reductase family.</text>
</comment>
<reference evidence="4 5" key="1">
    <citation type="submission" date="2017-12" db="EMBL/GenBank/DDBJ databases">
        <title>Phylogenetic diversity of female urinary microbiome.</title>
        <authorList>
            <person name="Thomas-White K."/>
            <person name="Wolfe A.J."/>
        </authorList>
    </citation>
    <scope>NUCLEOTIDE SEQUENCE [LARGE SCALE GENOMIC DNA]</scope>
    <source>
        <strain evidence="4 5">UMB0682</strain>
    </source>
</reference>
<evidence type="ECO:0000256" key="1">
    <source>
        <dbReference type="ARBA" id="ARBA00007661"/>
    </source>
</evidence>
<evidence type="ECO:0000313" key="4">
    <source>
        <dbReference type="EMBL" id="PKZ59699.1"/>
    </source>
</evidence>
<sequence length="460" mass="48302">MTAFRELSVENRIKTLQNEGAINDADATFLLKQFAESSDTTIPADVANHMIEHQIGKYTLPVGVVRGLIVNGEMRDVLVATEEPSVIAAACNGARIAAGTGAGFDAGTDVGFDAATDVGYGIIARSPQYVTTAQIAFEDADGSVAARLRRIVEDKEKVAELLRIANESHPSMSKRGGGARKCRASALHGFAKLEIDVDTCDAMGANTVNTMGEAVKAQLESWLGVQALVAILTNTSRVATTAEVHIPVEALASRRLEDSERESEGKRLARRIAALSALAASDPARAATHNKGILNGIAGAALASGNDTRALESAAHAWAARSGRYLPLSKWNTETLNGKTILHGSIEIPLQIGIVGGSISSLPMAKLAIKIGNYKNANDFRNTLAALGLVQNLAALRALAGPGIQAGHMALQSSNLAIAAGAKGAEITEIAHDILQLSPAERTTEKVTQLLQKLRESSKN</sequence>
<dbReference type="EC" id="1.1.1.88" evidence="3"/>
<comment type="pathway">
    <text evidence="3">Metabolic intermediate metabolism; (R)-mevalonate degradation; (S)-3-hydroxy-3-methylglutaryl-CoA from (R)-mevalonate: step 1/1.</text>
</comment>
<dbReference type="Pfam" id="PF00368">
    <property type="entry name" value="HMG-CoA_red"/>
    <property type="match status" value="1"/>
</dbReference>
<evidence type="ECO:0000256" key="3">
    <source>
        <dbReference type="RuleBase" id="RU361219"/>
    </source>
</evidence>
<dbReference type="PANTHER" id="PTHR10572:SF24">
    <property type="entry name" value="3-HYDROXY-3-METHYLGLUTARYL-COENZYME A REDUCTASE"/>
    <property type="match status" value="1"/>
</dbReference>
<protein>
    <recommendedName>
        <fullName evidence="3">3-hydroxy-3-methylglutaryl coenzyme A reductase</fullName>
        <shortName evidence="3">HMG-CoA reductase</shortName>
        <ecNumber evidence="3">1.1.1.88</ecNumber>
    </recommendedName>
</protein>
<comment type="caution">
    <text evidence="4">The sequence shown here is derived from an EMBL/GenBank/DDBJ whole genome shotgun (WGS) entry which is preliminary data.</text>
</comment>